<keyword evidence="4" id="KW-0804">Transcription</keyword>
<dbReference type="InterPro" id="IPR036388">
    <property type="entry name" value="WH-like_DNA-bd_sf"/>
</dbReference>
<keyword evidence="5" id="KW-1133">Transmembrane helix</keyword>
<evidence type="ECO:0000256" key="1">
    <source>
        <dbReference type="ARBA" id="ARBA00010641"/>
    </source>
</evidence>
<evidence type="ECO:0000256" key="3">
    <source>
        <dbReference type="ARBA" id="ARBA00023082"/>
    </source>
</evidence>
<proteinExistence type="inferred from homology"/>
<feature type="transmembrane region" description="Helical" evidence="5">
    <location>
        <begin position="173"/>
        <end position="192"/>
    </location>
</feature>
<keyword evidence="2" id="KW-0805">Transcription regulation</keyword>
<dbReference type="CDD" id="cd06171">
    <property type="entry name" value="Sigma70_r4"/>
    <property type="match status" value="1"/>
</dbReference>
<dbReference type="Pfam" id="PF04542">
    <property type="entry name" value="Sigma70_r2"/>
    <property type="match status" value="1"/>
</dbReference>
<dbReference type="InterPro" id="IPR013325">
    <property type="entry name" value="RNA_pol_sigma_r2"/>
</dbReference>
<evidence type="ECO:0000259" key="6">
    <source>
        <dbReference type="Pfam" id="PF04542"/>
    </source>
</evidence>
<evidence type="ECO:0000256" key="5">
    <source>
        <dbReference type="SAM" id="Phobius"/>
    </source>
</evidence>
<dbReference type="InterPro" id="IPR013249">
    <property type="entry name" value="RNA_pol_sigma70_r4_t2"/>
</dbReference>
<dbReference type="EMBL" id="JBHULD010000025">
    <property type="protein sequence ID" value="MFD2556794.1"/>
    <property type="molecule type" value="Genomic_DNA"/>
</dbReference>
<evidence type="ECO:0000256" key="4">
    <source>
        <dbReference type="ARBA" id="ARBA00023163"/>
    </source>
</evidence>
<keyword evidence="9" id="KW-1185">Reference proteome</keyword>
<accession>A0ABW5L7R6</accession>
<evidence type="ECO:0000313" key="8">
    <source>
        <dbReference type="EMBL" id="MFD2556794.1"/>
    </source>
</evidence>
<dbReference type="Proteomes" id="UP001597440">
    <property type="component" value="Unassembled WGS sequence"/>
</dbReference>
<keyword evidence="5" id="KW-0812">Transmembrane</keyword>
<organism evidence="8 9">
    <name type="scientific">Sphingobacterium tabacisoli</name>
    <dbReference type="NCBI Taxonomy" id="2044855"/>
    <lineage>
        <taxon>Bacteria</taxon>
        <taxon>Pseudomonadati</taxon>
        <taxon>Bacteroidota</taxon>
        <taxon>Sphingobacteriia</taxon>
        <taxon>Sphingobacteriales</taxon>
        <taxon>Sphingobacteriaceae</taxon>
        <taxon>Sphingobacterium</taxon>
    </lineage>
</organism>
<feature type="domain" description="RNA polymerase sigma-70 region 2" evidence="6">
    <location>
        <begin position="25"/>
        <end position="91"/>
    </location>
</feature>
<dbReference type="InterPro" id="IPR039425">
    <property type="entry name" value="RNA_pol_sigma-70-like"/>
</dbReference>
<dbReference type="InterPro" id="IPR007627">
    <property type="entry name" value="RNA_pol_sigma70_r2"/>
</dbReference>
<comment type="caution">
    <text evidence="8">The sequence shown here is derived from an EMBL/GenBank/DDBJ whole genome shotgun (WGS) entry which is preliminary data.</text>
</comment>
<dbReference type="InterPro" id="IPR013324">
    <property type="entry name" value="RNA_pol_sigma_r3/r4-like"/>
</dbReference>
<evidence type="ECO:0000259" key="7">
    <source>
        <dbReference type="Pfam" id="PF08281"/>
    </source>
</evidence>
<dbReference type="RefSeq" id="WP_210354799.1">
    <property type="nucleotide sequence ID" value="NZ_JAEQMU010000002.1"/>
</dbReference>
<evidence type="ECO:0000256" key="2">
    <source>
        <dbReference type="ARBA" id="ARBA00023015"/>
    </source>
</evidence>
<dbReference type="InterPro" id="IPR014284">
    <property type="entry name" value="RNA_pol_sigma-70_dom"/>
</dbReference>
<feature type="domain" description="RNA polymerase sigma factor 70 region 4 type 2" evidence="7">
    <location>
        <begin position="121"/>
        <end position="173"/>
    </location>
</feature>
<comment type="similarity">
    <text evidence="1">Belongs to the sigma-70 factor family. ECF subfamily.</text>
</comment>
<dbReference type="Gene3D" id="1.10.10.10">
    <property type="entry name" value="Winged helix-like DNA-binding domain superfamily/Winged helix DNA-binding domain"/>
    <property type="match status" value="1"/>
</dbReference>
<dbReference type="PANTHER" id="PTHR43133">
    <property type="entry name" value="RNA POLYMERASE ECF-TYPE SIGMA FACTO"/>
    <property type="match status" value="1"/>
</dbReference>
<sequence length="193" mass="22885">MQEIAFDNELLSGLKRSERSAFNSIYEKYSSVLYKTSFKRIPDSDLCNDIIHDIFLALWENREKSNIINLKAYLFQSLRYLIIDHIQRKGKTEKLFQNYLYFLQKDYIGTDHTIRSTLLEQLIDEEVKRLPEKMRMVYLMSRQQHLSHEEIAGKLGISKDTVRAHIKQALRRLRIRLGMILFLLILITVSLFG</sequence>
<reference evidence="9" key="1">
    <citation type="journal article" date="2019" name="Int. J. Syst. Evol. Microbiol.">
        <title>The Global Catalogue of Microorganisms (GCM) 10K type strain sequencing project: providing services to taxonomists for standard genome sequencing and annotation.</title>
        <authorList>
            <consortium name="The Broad Institute Genomics Platform"/>
            <consortium name="The Broad Institute Genome Sequencing Center for Infectious Disease"/>
            <person name="Wu L."/>
            <person name="Ma J."/>
        </authorList>
    </citation>
    <scope>NUCLEOTIDE SEQUENCE [LARGE SCALE GENOMIC DNA]</scope>
    <source>
        <strain evidence="9">KCTC 52298</strain>
    </source>
</reference>
<dbReference type="SUPFAM" id="SSF88659">
    <property type="entry name" value="Sigma3 and sigma4 domains of RNA polymerase sigma factors"/>
    <property type="match status" value="1"/>
</dbReference>
<keyword evidence="5" id="KW-0472">Membrane</keyword>
<evidence type="ECO:0000313" key="9">
    <source>
        <dbReference type="Proteomes" id="UP001597440"/>
    </source>
</evidence>
<dbReference type="NCBIfam" id="TIGR02937">
    <property type="entry name" value="sigma70-ECF"/>
    <property type="match status" value="1"/>
</dbReference>
<gene>
    <name evidence="8" type="ORF">ACFSQW_20565</name>
</gene>
<dbReference type="PANTHER" id="PTHR43133:SF46">
    <property type="entry name" value="RNA POLYMERASE SIGMA-70 FACTOR ECF SUBFAMILY"/>
    <property type="match status" value="1"/>
</dbReference>
<name>A0ABW5L7R6_9SPHI</name>
<dbReference type="Gene3D" id="1.10.1740.10">
    <property type="match status" value="1"/>
</dbReference>
<protein>
    <submittedName>
        <fullName evidence="8">RNA polymerase sigma factor</fullName>
    </submittedName>
</protein>
<dbReference type="Pfam" id="PF08281">
    <property type="entry name" value="Sigma70_r4_2"/>
    <property type="match status" value="1"/>
</dbReference>
<dbReference type="SUPFAM" id="SSF88946">
    <property type="entry name" value="Sigma2 domain of RNA polymerase sigma factors"/>
    <property type="match status" value="1"/>
</dbReference>
<keyword evidence="3" id="KW-0731">Sigma factor</keyword>